<protein>
    <recommendedName>
        <fullName evidence="2">NADAR domain-containing protein</fullName>
    </recommendedName>
</protein>
<evidence type="ECO:0000313" key="4">
    <source>
        <dbReference type="Proteomes" id="UP000292702"/>
    </source>
</evidence>
<feature type="compositionally biased region" description="Polar residues" evidence="1">
    <location>
        <begin position="83"/>
        <end position="92"/>
    </location>
</feature>
<proteinExistence type="predicted"/>
<evidence type="ECO:0000256" key="1">
    <source>
        <dbReference type="SAM" id="MobiDB-lite"/>
    </source>
</evidence>
<evidence type="ECO:0000313" key="3">
    <source>
        <dbReference type="EMBL" id="TCD61865.1"/>
    </source>
</evidence>
<comment type="caution">
    <text evidence="3">The sequence shown here is derived from an EMBL/GenBank/DDBJ whole genome shotgun (WGS) entry which is preliminary data.</text>
</comment>
<feature type="compositionally biased region" description="Basic and acidic residues" evidence="1">
    <location>
        <begin position="99"/>
        <end position="131"/>
    </location>
</feature>
<dbReference type="STRING" id="92696.A0A4R0R9G2"/>
<sequence>MSSSNVYARDGTVRSYTPEQWSRRIQGLQSSIYGPPVSQPTPLNNTTDTYGQPYYPETRASAQIPQVINTTVSEGYTPGRSKYATNGDSRSSYGGAYYEDPHRPGPTMEDVRPLYRDKLETKSPKSRRDYGGDSGYLSGEGEDYGREFGERRRSHGYDVKMSPTSAYGGSTRKRRVSEYGHVSPHDSGSQAPVTPLRGILHHRPSHASMRGEYSEQAYESTHVEDSYDDPAYADFAEARPSHGTPYPARTRRLSDAGPLVDQHRSRPPSQANPHGSRPPSIFDGPVIPGQTTRSPGHSSRPPTMYGASVAPVLQSQERSVNYPPTRMTSRPTSTQGFPGQAPGSSHRASTTIHTPVIDWHAQQSAGGPRTQGRNVQRIYFYHKGEPYYGFTNFSPHAVLYNGKQYPTSEHLFQSFKFHDYRPDLAERIRVCSSHPKSALAEARRLEPEMRPDWYQINLEKMYETLRLKFSQHLDLRAELLSTGDAILIEDSDQDAFWGCGADGRGRNELGKALMRLREELHALM</sequence>
<dbReference type="Pfam" id="PF08719">
    <property type="entry name" value="NADAR"/>
    <property type="match status" value="1"/>
</dbReference>
<feature type="compositionally biased region" description="Polar residues" evidence="1">
    <location>
        <begin position="60"/>
        <end position="74"/>
    </location>
</feature>
<feature type="compositionally biased region" description="Polar residues" evidence="1">
    <location>
        <begin position="289"/>
        <end position="301"/>
    </location>
</feature>
<dbReference type="EMBL" id="RWJN01000423">
    <property type="protein sequence ID" value="TCD61865.1"/>
    <property type="molecule type" value="Genomic_DNA"/>
</dbReference>
<feature type="region of interest" description="Disordered" evidence="1">
    <location>
        <begin position="236"/>
        <end position="349"/>
    </location>
</feature>
<dbReference type="InterPro" id="IPR012816">
    <property type="entry name" value="NADAR"/>
</dbReference>
<reference evidence="3 4" key="1">
    <citation type="submission" date="2018-11" db="EMBL/GenBank/DDBJ databases">
        <title>Genome assembly of Steccherinum ochraceum LE-BIN_3174, the white-rot fungus of the Steccherinaceae family (The Residual Polyporoid clade, Polyporales, Basidiomycota).</title>
        <authorList>
            <person name="Fedorova T.V."/>
            <person name="Glazunova O.A."/>
            <person name="Landesman E.O."/>
            <person name="Moiseenko K.V."/>
            <person name="Psurtseva N.V."/>
            <person name="Savinova O.S."/>
            <person name="Shakhova N.V."/>
            <person name="Tyazhelova T.V."/>
            <person name="Vasina D.V."/>
        </authorList>
    </citation>
    <scope>NUCLEOTIDE SEQUENCE [LARGE SCALE GENOMIC DNA]</scope>
    <source>
        <strain evidence="3 4">LE-BIN_3174</strain>
    </source>
</reference>
<name>A0A4R0R9G2_9APHY</name>
<dbReference type="AlphaFoldDB" id="A0A4R0R9G2"/>
<dbReference type="Gene3D" id="1.10.357.40">
    <property type="entry name" value="YbiA-like"/>
    <property type="match status" value="1"/>
</dbReference>
<feature type="domain" description="NADAR" evidence="2">
    <location>
        <begin position="379"/>
        <end position="521"/>
    </location>
</feature>
<feature type="compositionally biased region" description="Low complexity" evidence="1">
    <location>
        <begin position="323"/>
        <end position="334"/>
    </location>
</feature>
<dbReference type="SUPFAM" id="SSF143990">
    <property type="entry name" value="YbiA-like"/>
    <property type="match status" value="1"/>
</dbReference>
<keyword evidence="4" id="KW-1185">Reference proteome</keyword>
<dbReference type="Proteomes" id="UP000292702">
    <property type="component" value="Unassembled WGS sequence"/>
</dbReference>
<dbReference type="NCBIfam" id="TIGR02464">
    <property type="entry name" value="ribofla_fusion"/>
    <property type="match status" value="1"/>
</dbReference>
<dbReference type="CDD" id="cd15457">
    <property type="entry name" value="NADAR"/>
    <property type="match status" value="1"/>
</dbReference>
<dbReference type="OrthoDB" id="206452at2759"/>
<feature type="compositionally biased region" description="Polar residues" evidence="1">
    <location>
        <begin position="40"/>
        <end position="50"/>
    </location>
</feature>
<feature type="region of interest" description="Disordered" evidence="1">
    <location>
        <begin position="204"/>
        <end position="223"/>
    </location>
</feature>
<gene>
    <name evidence="3" type="ORF">EIP91_007814</name>
</gene>
<feature type="compositionally biased region" description="Basic and acidic residues" evidence="1">
    <location>
        <begin position="143"/>
        <end position="158"/>
    </location>
</feature>
<feature type="region of interest" description="Disordered" evidence="1">
    <location>
        <begin position="1"/>
        <end position="196"/>
    </location>
</feature>
<organism evidence="3 4">
    <name type="scientific">Steccherinum ochraceum</name>
    <dbReference type="NCBI Taxonomy" id="92696"/>
    <lineage>
        <taxon>Eukaryota</taxon>
        <taxon>Fungi</taxon>
        <taxon>Dikarya</taxon>
        <taxon>Basidiomycota</taxon>
        <taxon>Agaricomycotina</taxon>
        <taxon>Agaricomycetes</taxon>
        <taxon>Polyporales</taxon>
        <taxon>Steccherinaceae</taxon>
        <taxon>Steccherinum</taxon>
    </lineage>
</organism>
<dbReference type="InterPro" id="IPR037238">
    <property type="entry name" value="YbiA-like_sf"/>
</dbReference>
<evidence type="ECO:0000259" key="2">
    <source>
        <dbReference type="Pfam" id="PF08719"/>
    </source>
</evidence>
<accession>A0A4R0R9G2</accession>